<evidence type="ECO:0000313" key="10">
    <source>
        <dbReference type="EMBL" id="AMH39568.1"/>
    </source>
</evidence>
<comment type="subcellular location">
    <subcellularLocation>
        <location evidence="1">Cell membrane</location>
        <topology evidence="1">Single-pass membrane protein</topology>
    </subcellularLocation>
</comment>
<dbReference type="Proteomes" id="UP000076574">
    <property type="component" value="Unassembled WGS sequence"/>
</dbReference>
<name>A0A109ZYF0_9BRAD</name>
<dbReference type="Pfam" id="PF13677">
    <property type="entry name" value="MotB_plug"/>
    <property type="match status" value="1"/>
</dbReference>
<organism evidence="10">
    <name type="scientific">Tardiphaga robiniae</name>
    <dbReference type="NCBI Taxonomy" id="943830"/>
    <lineage>
        <taxon>Bacteria</taxon>
        <taxon>Pseudomonadati</taxon>
        <taxon>Pseudomonadota</taxon>
        <taxon>Alphaproteobacteria</taxon>
        <taxon>Hyphomicrobiales</taxon>
        <taxon>Nitrobacteraceae</taxon>
        <taxon>Tardiphaga</taxon>
    </lineage>
</organism>
<dbReference type="EMBL" id="KT955714">
    <property type="protein sequence ID" value="AMH39568.1"/>
    <property type="molecule type" value="Genomic_DNA"/>
</dbReference>
<dbReference type="STRING" id="943830.A4A58_03725"/>
<comment type="similarity">
    <text evidence="2">Belongs to the MotB family.</text>
</comment>
<keyword evidence="6 7" id="KW-0472">Membrane</keyword>
<dbReference type="InterPro" id="IPR025713">
    <property type="entry name" value="MotB-like_N_dom"/>
</dbReference>
<evidence type="ECO:0000256" key="4">
    <source>
        <dbReference type="ARBA" id="ARBA00022692"/>
    </source>
</evidence>
<dbReference type="AlphaFoldDB" id="A0A109ZYF0"/>
<dbReference type="PANTHER" id="PTHR30329:SF21">
    <property type="entry name" value="LIPOPROTEIN YIAD-RELATED"/>
    <property type="match status" value="1"/>
</dbReference>
<feature type="domain" description="OmpA-like" evidence="9">
    <location>
        <begin position="324"/>
        <end position="444"/>
    </location>
</feature>
<dbReference type="InterPro" id="IPR050330">
    <property type="entry name" value="Bact_OuterMem_StrucFunc"/>
</dbReference>
<keyword evidence="12" id="KW-1185">Reference proteome</keyword>
<evidence type="ECO:0000313" key="11">
    <source>
        <dbReference type="EMBL" id="KZD25532.1"/>
    </source>
</evidence>
<dbReference type="OrthoDB" id="7170686at2"/>
<dbReference type="RefSeq" id="WP_068729876.1">
    <property type="nucleotide sequence ID" value="NZ_LVYV01000001.1"/>
</dbReference>
<dbReference type="PROSITE" id="PS51123">
    <property type="entry name" value="OMPA_2"/>
    <property type="match status" value="1"/>
</dbReference>
<dbReference type="GO" id="GO:0005886">
    <property type="term" value="C:plasma membrane"/>
    <property type="evidence" value="ECO:0007669"/>
    <property type="project" value="UniProtKB-SubCell"/>
</dbReference>
<feature type="region of interest" description="Disordered" evidence="8">
    <location>
        <begin position="133"/>
        <end position="170"/>
    </location>
</feature>
<evidence type="ECO:0000256" key="3">
    <source>
        <dbReference type="ARBA" id="ARBA00022475"/>
    </source>
</evidence>
<gene>
    <name evidence="10" type="primary">lafU</name>
    <name evidence="11" type="ORF">A4A58_03725</name>
    <name evidence="10" type="ORF">PROKKA_00757</name>
</gene>
<keyword evidence="11" id="KW-0969">Cilium</keyword>
<dbReference type="Gene3D" id="3.30.1330.60">
    <property type="entry name" value="OmpA-like domain"/>
    <property type="match status" value="1"/>
</dbReference>
<dbReference type="CDD" id="cd07185">
    <property type="entry name" value="OmpA_C-like"/>
    <property type="match status" value="1"/>
</dbReference>
<feature type="compositionally biased region" description="Basic and acidic residues" evidence="8">
    <location>
        <begin position="151"/>
        <end position="167"/>
    </location>
</feature>
<dbReference type="SUPFAM" id="SSF103088">
    <property type="entry name" value="OmpA-like"/>
    <property type="match status" value="1"/>
</dbReference>
<evidence type="ECO:0000256" key="6">
    <source>
        <dbReference type="ARBA" id="ARBA00023136"/>
    </source>
</evidence>
<evidence type="ECO:0000259" key="9">
    <source>
        <dbReference type="PROSITE" id="PS51123"/>
    </source>
</evidence>
<dbReference type="InterPro" id="IPR006665">
    <property type="entry name" value="OmpA-like"/>
</dbReference>
<sequence>MADPLPPEIVIIRRRSSLESGETKNSVWKIAYADFMTAMMAFFLVMWLINATNQETRESVATYFNPIKLTDSTPDRKGINDARRVDPGKAVEGESKWPHPEPGQPTDSLARPQPPQPRYGEATLFRDPYAVLSEIAGGPPRPGQTSAALDPNRKEGLKGGEAYRDPFDPINWPMASISSLEKKLSGRKDAGSLPFGEDIAAAASEGQEPRPLDAKPDATGTPGQEMSGSNSTPAKSDKQEAPKPAGLFADDGDKSNPAAGRPQPAQADKATAPADKSQTQPDKAPAQAEKAQPMDAAKLQAAISAALAAIGPARPVAEVRETPEGLLINLTDDVNYGMFANGSAEPTPGLVRALDKITPMIAQNRGQVIVRGHTDSRVYRTSEYDNWRLSTARAHMAYHMLVRGGLDAGRVERIEGYADRRPKIQNDPLAAQNRRIELLIRAPVL</sequence>
<keyword evidence="3" id="KW-1003">Cell membrane</keyword>
<feature type="compositionally biased region" description="Basic and acidic residues" evidence="8">
    <location>
        <begin position="89"/>
        <end position="99"/>
    </location>
</feature>
<feature type="region of interest" description="Disordered" evidence="8">
    <location>
        <begin position="89"/>
        <end position="121"/>
    </location>
</feature>
<dbReference type="Pfam" id="PF00691">
    <property type="entry name" value="OmpA"/>
    <property type="match status" value="1"/>
</dbReference>
<dbReference type="PANTHER" id="PTHR30329">
    <property type="entry name" value="STATOR ELEMENT OF FLAGELLAR MOTOR COMPLEX"/>
    <property type="match status" value="1"/>
</dbReference>
<protein>
    <submittedName>
        <fullName evidence="10">Chemotaxis protein LafU</fullName>
    </submittedName>
    <submittedName>
        <fullName evidence="11">Flagellar motor protein MotB</fullName>
    </submittedName>
</protein>
<proteinExistence type="inferred from homology"/>
<reference evidence="10" key="1">
    <citation type="submission" date="2015-10" db="EMBL/GenBank/DDBJ databases">
        <title>Evolution marks in rhizobial microsymbionts genomes from the relict species Vavilovia formosa (Stev.) Fed.</title>
        <authorList>
            <person name="Kopat V."/>
        </authorList>
    </citation>
    <scope>NUCLEOTIDE SEQUENCE</scope>
    <source>
        <strain evidence="10">Vaf-07</strain>
    </source>
</reference>
<feature type="compositionally biased region" description="Basic and acidic residues" evidence="8">
    <location>
        <begin position="207"/>
        <end position="216"/>
    </location>
</feature>
<feature type="compositionally biased region" description="Polar residues" evidence="8">
    <location>
        <begin position="221"/>
        <end position="234"/>
    </location>
</feature>
<evidence type="ECO:0000256" key="7">
    <source>
        <dbReference type="PROSITE-ProRule" id="PRU00473"/>
    </source>
</evidence>
<evidence type="ECO:0000256" key="1">
    <source>
        <dbReference type="ARBA" id="ARBA00004162"/>
    </source>
</evidence>
<keyword evidence="5" id="KW-1133">Transmembrane helix</keyword>
<keyword evidence="4" id="KW-0812">Transmembrane</keyword>
<dbReference type="InterPro" id="IPR036737">
    <property type="entry name" value="OmpA-like_sf"/>
</dbReference>
<keyword evidence="11" id="KW-0966">Cell projection</keyword>
<evidence type="ECO:0000256" key="5">
    <source>
        <dbReference type="ARBA" id="ARBA00022989"/>
    </source>
</evidence>
<feature type="region of interest" description="Disordered" evidence="8">
    <location>
        <begin position="187"/>
        <end position="294"/>
    </location>
</feature>
<evidence type="ECO:0000313" key="12">
    <source>
        <dbReference type="Proteomes" id="UP000076574"/>
    </source>
</evidence>
<keyword evidence="11" id="KW-0282">Flagellum</keyword>
<evidence type="ECO:0000256" key="8">
    <source>
        <dbReference type="SAM" id="MobiDB-lite"/>
    </source>
</evidence>
<accession>A0A109ZYF0</accession>
<reference evidence="11 12" key="2">
    <citation type="submission" date="2016-03" db="EMBL/GenBank/DDBJ databases">
        <title>Microsymbionts genomes from the relict species Vavilovia formosa (Stev.) Fed.</title>
        <authorList>
            <person name="Kopat V."/>
            <person name="Chirak E."/>
            <person name="Kimeklis A."/>
            <person name="Andronov E."/>
        </authorList>
    </citation>
    <scope>NUCLEOTIDE SEQUENCE [LARGE SCALE GENOMIC DNA]</scope>
    <source>
        <strain evidence="11 12">Vaf07</strain>
    </source>
</reference>
<dbReference type="NCBIfam" id="NF004651">
    <property type="entry name" value="PRK05996.1"/>
    <property type="match status" value="1"/>
</dbReference>
<dbReference type="EMBL" id="LVYV01000001">
    <property type="protein sequence ID" value="KZD25532.1"/>
    <property type="molecule type" value="Genomic_DNA"/>
</dbReference>
<evidence type="ECO:0000256" key="2">
    <source>
        <dbReference type="ARBA" id="ARBA00008914"/>
    </source>
</evidence>